<evidence type="ECO:0000256" key="2">
    <source>
        <dbReference type="ARBA" id="ARBA00008779"/>
    </source>
</evidence>
<organism evidence="9 10">
    <name type="scientific">Haloferula helveola</name>
    <dbReference type="NCBI Taxonomy" id="490095"/>
    <lineage>
        <taxon>Bacteria</taxon>
        <taxon>Pseudomonadati</taxon>
        <taxon>Verrucomicrobiota</taxon>
        <taxon>Verrucomicrobiia</taxon>
        <taxon>Verrucomicrobiales</taxon>
        <taxon>Verrucomicrobiaceae</taxon>
        <taxon>Haloferula</taxon>
    </lineage>
</organism>
<gene>
    <name evidence="9" type="ORF">HAHE_21550</name>
</gene>
<reference evidence="9 10" key="1">
    <citation type="submission" date="2021-06" db="EMBL/GenBank/DDBJ databases">
        <title>Complete genome of Haloferula helveola possessing various polysaccharide degrading enzymes.</title>
        <authorList>
            <person name="Takami H."/>
            <person name="Huang C."/>
            <person name="Hamasaki K."/>
        </authorList>
    </citation>
    <scope>NUCLEOTIDE SEQUENCE [LARGE SCALE GENOMIC DNA]</scope>
    <source>
        <strain evidence="9 10">CN-1</strain>
    </source>
</reference>
<evidence type="ECO:0000256" key="4">
    <source>
        <dbReference type="ARBA" id="ARBA00022729"/>
    </source>
</evidence>
<name>A0ABM7RCP9_9BACT</name>
<evidence type="ECO:0000256" key="7">
    <source>
        <dbReference type="SAM" id="SignalP"/>
    </source>
</evidence>
<evidence type="ECO:0000256" key="3">
    <source>
        <dbReference type="ARBA" id="ARBA00022723"/>
    </source>
</evidence>
<feature type="signal peptide" evidence="7">
    <location>
        <begin position="1"/>
        <end position="19"/>
    </location>
</feature>
<evidence type="ECO:0000313" key="9">
    <source>
        <dbReference type="EMBL" id="BCX48247.1"/>
    </source>
</evidence>
<dbReference type="InterPro" id="IPR050738">
    <property type="entry name" value="Sulfatase"/>
</dbReference>
<dbReference type="CDD" id="cd16144">
    <property type="entry name" value="ARS_like"/>
    <property type="match status" value="1"/>
</dbReference>
<comment type="cofactor">
    <cofactor evidence="1">
        <name>Ca(2+)</name>
        <dbReference type="ChEBI" id="CHEBI:29108"/>
    </cofactor>
</comment>
<dbReference type="Gene3D" id="3.40.720.10">
    <property type="entry name" value="Alkaline Phosphatase, subunit A"/>
    <property type="match status" value="1"/>
</dbReference>
<evidence type="ECO:0000256" key="5">
    <source>
        <dbReference type="ARBA" id="ARBA00022801"/>
    </source>
</evidence>
<sequence>MRRKLLFLLVGLLALPLRAADKPNILLIFIDDMGAVDLGCFGSSLYRTPNIDRLATEGVRFTGAYAACHVCSPTRASLQTGIYPARLHITDWLTGHKKPTAKLKVPDWRMEGLSDADVTLGEILGEQGYATAWLGKWHLGNRLKKGKEGAPGPQSFGYDAGGEEWNLNKKEDGEDPKGVFTLTREAQEFIGKHRDQPWFVGLSHYSVHTPVRFNRKLKAEYDEIVKEKSPRQKNAGYAAMVEALDESVGQLLKWLDQQGLSENTLVIFFSDNGGLVGPTDNTPLRAGKGTLYEGGTRVPMIVRWPGKAPAGTTSDARFCSIDFVPTLGAITGAKVPDGVDGLDFTEAWKGGKAPERDALYWHYPHYHKGMPGGSVVKGDWKLIEWFETGDVELYNLVDDPSEKRDLSEKKPELAKSMLADLKAWRKDVGAQMMTANPNHKPGKRKR</sequence>
<dbReference type="SUPFAM" id="SSF53649">
    <property type="entry name" value="Alkaline phosphatase-like"/>
    <property type="match status" value="1"/>
</dbReference>
<evidence type="ECO:0000256" key="1">
    <source>
        <dbReference type="ARBA" id="ARBA00001913"/>
    </source>
</evidence>
<protein>
    <submittedName>
        <fullName evidence="9">Sulfatase</fullName>
    </submittedName>
</protein>
<dbReference type="InterPro" id="IPR000917">
    <property type="entry name" value="Sulfatase_N"/>
</dbReference>
<accession>A0ABM7RCP9</accession>
<keyword evidence="6" id="KW-0106">Calcium</keyword>
<dbReference type="Gene3D" id="3.30.1120.10">
    <property type="match status" value="1"/>
</dbReference>
<dbReference type="InterPro" id="IPR017850">
    <property type="entry name" value="Alkaline_phosphatase_core_sf"/>
</dbReference>
<dbReference type="Proteomes" id="UP001374893">
    <property type="component" value="Chromosome"/>
</dbReference>
<keyword evidence="3" id="KW-0479">Metal-binding</keyword>
<evidence type="ECO:0000256" key="6">
    <source>
        <dbReference type="ARBA" id="ARBA00022837"/>
    </source>
</evidence>
<evidence type="ECO:0000259" key="8">
    <source>
        <dbReference type="Pfam" id="PF00884"/>
    </source>
</evidence>
<keyword evidence="5" id="KW-0378">Hydrolase</keyword>
<dbReference type="Pfam" id="PF00884">
    <property type="entry name" value="Sulfatase"/>
    <property type="match status" value="1"/>
</dbReference>
<dbReference type="PANTHER" id="PTHR42693">
    <property type="entry name" value="ARYLSULFATASE FAMILY MEMBER"/>
    <property type="match status" value="1"/>
</dbReference>
<comment type="similarity">
    <text evidence="2">Belongs to the sulfatase family.</text>
</comment>
<keyword evidence="4 7" id="KW-0732">Signal</keyword>
<proteinExistence type="inferred from homology"/>
<dbReference type="PANTHER" id="PTHR42693:SF42">
    <property type="entry name" value="ARYLSULFATASE G"/>
    <property type="match status" value="1"/>
</dbReference>
<evidence type="ECO:0000313" key="10">
    <source>
        <dbReference type="Proteomes" id="UP001374893"/>
    </source>
</evidence>
<feature type="domain" description="Sulfatase N-terminal" evidence="8">
    <location>
        <begin position="23"/>
        <end position="332"/>
    </location>
</feature>
<dbReference type="RefSeq" id="WP_338684336.1">
    <property type="nucleotide sequence ID" value="NZ_AP024702.1"/>
</dbReference>
<dbReference type="EMBL" id="AP024702">
    <property type="protein sequence ID" value="BCX48247.1"/>
    <property type="molecule type" value="Genomic_DNA"/>
</dbReference>
<keyword evidence="10" id="KW-1185">Reference proteome</keyword>
<feature type="chain" id="PRO_5045357498" evidence="7">
    <location>
        <begin position="20"/>
        <end position="446"/>
    </location>
</feature>